<evidence type="ECO:0000313" key="1">
    <source>
        <dbReference type="EMBL" id="KAG8012938.1"/>
    </source>
</evidence>
<evidence type="ECO:0000313" key="2">
    <source>
        <dbReference type="Proteomes" id="UP000805704"/>
    </source>
</evidence>
<name>A0ACB7FER3_NIBAL</name>
<keyword evidence="2" id="KW-1185">Reference proteome</keyword>
<comment type="caution">
    <text evidence="1">The sequence shown here is derived from an EMBL/GenBank/DDBJ whole genome shotgun (WGS) entry which is preliminary data.</text>
</comment>
<feature type="non-terminal residue" evidence="1">
    <location>
        <position position="1"/>
    </location>
</feature>
<accession>A0ACB7FER3</accession>
<gene>
    <name evidence="1" type="ORF">GBF38_020909</name>
</gene>
<dbReference type="Proteomes" id="UP000805704">
    <property type="component" value="Chromosome 12"/>
</dbReference>
<sequence>VSDSREEEEEVYRGMLTESRAGVVPEQELVKQAMGPVLSSLYGHNGRGEESEEDADGGS</sequence>
<dbReference type="EMBL" id="CM024800">
    <property type="protein sequence ID" value="KAG8012938.1"/>
    <property type="molecule type" value="Genomic_DNA"/>
</dbReference>
<reference evidence="1" key="1">
    <citation type="submission" date="2020-04" db="EMBL/GenBank/DDBJ databases">
        <title>A chromosome-scale assembly and high-density genetic map of the yellow drum (Nibea albiflora) genome.</title>
        <authorList>
            <person name="Xu D."/>
            <person name="Zhang W."/>
            <person name="Chen R."/>
            <person name="Tan P."/>
            <person name="Wang L."/>
            <person name="Song H."/>
            <person name="Tian L."/>
            <person name="Zhu Q."/>
            <person name="Wang B."/>
        </authorList>
    </citation>
    <scope>NUCLEOTIDE SEQUENCE</scope>
    <source>
        <strain evidence="1">ZJHYS-2018</strain>
    </source>
</reference>
<protein>
    <submittedName>
        <fullName evidence="1">Uncharacterized protein</fullName>
    </submittedName>
</protein>
<organism evidence="1 2">
    <name type="scientific">Nibea albiflora</name>
    <name type="common">Yellow drum</name>
    <name type="synonym">Corvina albiflora</name>
    <dbReference type="NCBI Taxonomy" id="240163"/>
    <lineage>
        <taxon>Eukaryota</taxon>
        <taxon>Metazoa</taxon>
        <taxon>Chordata</taxon>
        <taxon>Craniata</taxon>
        <taxon>Vertebrata</taxon>
        <taxon>Euteleostomi</taxon>
        <taxon>Actinopterygii</taxon>
        <taxon>Neopterygii</taxon>
        <taxon>Teleostei</taxon>
        <taxon>Neoteleostei</taxon>
        <taxon>Acanthomorphata</taxon>
        <taxon>Eupercaria</taxon>
        <taxon>Sciaenidae</taxon>
        <taxon>Nibea</taxon>
    </lineage>
</organism>
<proteinExistence type="predicted"/>